<dbReference type="RefSeq" id="WP_096862809.1">
    <property type="nucleotide sequence ID" value="NZ_CP023668.1"/>
</dbReference>
<evidence type="ECO:0000313" key="2">
    <source>
        <dbReference type="Proteomes" id="UP000232227"/>
    </source>
</evidence>
<evidence type="ECO:0000313" key="1">
    <source>
        <dbReference type="EMBL" id="ATG97521.1"/>
    </source>
</evidence>
<reference evidence="1 2" key="1">
    <citation type="submission" date="2017-09" db="EMBL/GenBank/DDBJ databases">
        <title>SPAdes assembly of the Mesoplasma lactucae genome.</title>
        <authorList>
            <person name="Knight T.F."/>
            <person name="Rubinstein R."/>
            <person name="Citino T."/>
        </authorList>
    </citation>
    <scope>NUCLEOTIDE SEQUENCE [LARGE SCALE GENOMIC DNA]</scope>
    <source>
        <strain evidence="1 2">831-C4</strain>
    </source>
</reference>
<keyword evidence="2" id="KW-1185">Reference proteome</keyword>
<sequence length="470" mass="55984">MSKKQTKKQKQTRPSNRVNYVHIIFEDKNFGKAFFIIGIIFFAISFIAYVDLIITLGNHYNWHDYEMALNPFHEFIIISSVVAFIAGFWSSVWLILGFSPKDRLLHNYEFLKWTSLLTLNIFGYYGLKIVKAKVQRSKDTFNSLLLTDIYFYKKANKVWFYLVRVGAIIASVLFSPFIFISIYSYKETKYCFLENSDIRDKIAMAMMSIFGVIFFISIPLIIYTFKNRLYMTWMTDYDDEFVKTTQSLDKDYKINKRLNLWLDLLVVMVILEVIAVGALSVITYAFDIGIAFRYRYLYLVWLITIIISAFSLAWKKYYLETNQMSDVWLGLIDILTFNPFFYIYSMFFTLRANIEESNEFKKTNRKLNATFINILIINAVFILVVIVFLFYFFEKQPRMMWKIWVLFGMLLISLLWLISNLWKVRDYKLYLLKVDVVKLFDIFTLNFLGIITNMIAENLKHNLKKQKLWL</sequence>
<name>A0A291IS56_9MOLU</name>
<dbReference type="EMBL" id="CP023668">
    <property type="protein sequence ID" value="ATG97521.1"/>
    <property type="molecule type" value="Genomic_DNA"/>
</dbReference>
<dbReference type="KEGG" id="mlac:CP520_02005"/>
<dbReference type="AlphaFoldDB" id="A0A291IS56"/>
<gene>
    <name evidence="1" type="ORF">CP520_02005</name>
</gene>
<dbReference type="Proteomes" id="UP000232227">
    <property type="component" value="Chromosome"/>
</dbReference>
<proteinExistence type="predicted"/>
<protein>
    <submittedName>
        <fullName evidence="1">Uncharacterized protein</fullName>
    </submittedName>
</protein>
<accession>A0A291IS56</accession>
<organism evidence="1 2">
    <name type="scientific">Mesoplasma lactucae ATCC 49193</name>
    <dbReference type="NCBI Taxonomy" id="81460"/>
    <lineage>
        <taxon>Bacteria</taxon>
        <taxon>Bacillati</taxon>
        <taxon>Mycoplasmatota</taxon>
        <taxon>Mollicutes</taxon>
        <taxon>Entomoplasmatales</taxon>
        <taxon>Entomoplasmataceae</taxon>
        <taxon>Mesoplasma</taxon>
    </lineage>
</organism>
<dbReference type="OrthoDB" id="9818971at2"/>